<gene>
    <name evidence="1" type="ORF">ACFFMS_01420</name>
</gene>
<sequence length="68" mass="7734">MREQLGVHELLELHELLVFKSLCVTKSSAMQKLVTDEQLKKMMQDDVDMSARHATDLKNHLTNGGLVQ</sequence>
<proteinExistence type="predicted"/>
<evidence type="ECO:0000313" key="2">
    <source>
        <dbReference type="Proteomes" id="UP001589609"/>
    </source>
</evidence>
<reference evidence="1 2" key="1">
    <citation type="submission" date="2024-09" db="EMBL/GenBank/DDBJ databases">
        <authorList>
            <person name="Sun Q."/>
            <person name="Mori K."/>
        </authorList>
    </citation>
    <scope>NUCLEOTIDE SEQUENCE [LARGE SCALE GENOMIC DNA]</scope>
    <source>
        <strain evidence="1 2">JCM 11201</strain>
    </source>
</reference>
<dbReference type="Proteomes" id="UP001589609">
    <property type="component" value="Unassembled WGS sequence"/>
</dbReference>
<keyword evidence="2" id="KW-1185">Reference proteome</keyword>
<dbReference type="RefSeq" id="WP_379947529.1">
    <property type="nucleotide sequence ID" value="NZ_JBHMAF010000008.1"/>
</dbReference>
<evidence type="ECO:0000313" key="1">
    <source>
        <dbReference type="EMBL" id="MFB9757214.1"/>
    </source>
</evidence>
<comment type="caution">
    <text evidence="1">The sequence shown here is derived from an EMBL/GenBank/DDBJ whole genome shotgun (WGS) entry which is preliminary data.</text>
</comment>
<dbReference type="Gene3D" id="1.20.1260.10">
    <property type="match status" value="1"/>
</dbReference>
<organism evidence="1 2">
    <name type="scientific">Ectobacillus funiculus</name>
    <dbReference type="NCBI Taxonomy" id="137993"/>
    <lineage>
        <taxon>Bacteria</taxon>
        <taxon>Bacillati</taxon>
        <taxon>Bacillota</taxon>
        <taxon>Bacilli</taxon>
        <taxon>Bacillales</taxon>
        <taxon>Bacillaceae</taxon>
        <taxon>Ectobacillus</taxon>
    </lineage>
</organism>
<evidence type="ECO:0008006" key="3">
    <source>
        <dbReference type="Google" id="ProtNLM"/>
    </source>
</evidence>
<accession>A0ABV5W9E5</accession>
<name>A0ABV5W9E5_9BACI</name>
<protein>
    <recommendedName>
        <fullName evidence="3">Spore coat protein</fullName>
    </recommendedName>
</protein>
<dbReference type="InterPro" id="IPR012347">
    <property type="entry name" value="Ferritin-like"/>
</dbReference>
<dbReference type="EMBL" id="JBHMAF010000008">
    <property type="protein sequence ID" value="MFB9757214.1"/>
    <property type="molecule type" value="Genomic_DNA"/>
</dbReference>